<reference evidence="1" key="1">
    <citation type="submission" date="2021-08" db="EMBL/GenBank/DDBJ databases">
        <title>Novel anaerobic bacterium isolated from sea squirt in East Sea, Republic of Korea.</title>
        <authorList>
            <person name="Nguyen T.H."/>
            <person name="Li Z."/>
            <person name="Lee Y.-J."/>
            <person name="Ko J."/>
            <person name="Kim S.-G."/>
        </authorList>
    </citation>
    <scope>NUCLEOTIDE SEQUENCE</scope>
    <source>
        <strain evidence="1">KCTC 25031</strain>
    </source>
</reference>
<dbReference type="EMBL" id="CP081303">
    <property type="protein sequence ID" value="QZE14522.1"/>
    <property type="molecule type" value="Genomic_DNA"/>
</dbReference>
<organism evidence="1 2">
    <name type="scientific">Halosquirtibacter laminarini</name>
    <dbReference type="NCBI Taxonomy" id="3374600"/>
    <lineage>
        <taxon>Bacteria</taxon>
        <taxon>Pseudomonadati</taxon>
        <taxon>Bacteroidota</taxon>
        <taxon>Bacteroidia</taxon>
        <taxon>Marinilabiliales</taxon>
        <taxon>Prolixibacteraceae</taxon>
        <taxon>Halosquirtibacter</taxon>
    </lineage>
</organism>
<evidence type="ECO:0000313" key="2">
    <source>
        <dbReference type="Proteomes" id="UP000826212"/>
    </source>
</evidence>
<proteinExistence type="predicted"/>
<dbReference type="Proteomes" id="UP000826212">
    <property type="component" value="Chromosome"/>
</dbReference>
<sequence length="189" mass="21370">MNNKTRNSLLIALSLILTLSFNACNPPAKETTVSQKTVNNGRIAFVKMDSLVMNYYLAKQMNEELKLTQEGYNKEFATKKTKFAQDAQSFQSKLQRGGFLTEANARKERDRIVAMESEVKKMDYELSNKLSKIQGDNNKRILDSLNAVLDRFQAEHHYKYILDGAAVLRSEGAENITDDILAILNAGQK</sequence>
<keyword evidence="2" id="KW-1185">Reference proteome</keyword>
<protein>
    <submittedName>
        <fullName evidence="1">OmpH family outer membrane protein</fullName>
    </submittedName>
</protein>
<name>A0AC61NN99_9BACT</name>
<evidence type="ECO:0000313" key="1">
    <source>
        <dbReference type="EMBL" id="QZE14522.1"/>
    </source>
</evidence>
<gene>
    <name evidence="1" type="ORF">K4L44_01230</name>
</gene>
<accession>A0AC61NN99</accession>